<keyword evidence="2" id="KW-1185">Reference proteome</keyword>
<dbReference type="Proteomes" id="UP000030104">
    <property type="component" value="Unassembled WGS sequence"/>
</dbReference>
<dbReference type="PhylomeDB" id="A0A0A2KKC0"/>
<gene>
    <name evidence="1" type="ORF">PITC_038760</name>
</gene>
<name>A0A0A2KKC0_PENIT</name>
<evidence type="ECO:0000313" key="2">
    <source>
        <dbReference type="Proteomes" id="UP000030104"/>
    </source>
</evidence>
<reference evidence="1 2" key="1">
    <citation type="journal article" date="2015" name="Mol. Plant Microbe Interact.">
        <title>Genome, transcriptome, and functional analyses of Penicillium expansum provide new insights into secondary metabolism and pathogenicity.</title>
        <authorList>
            <person name="Ballester A.R."/>
            <person name="Marcet-Houben M."/>
            <person name="Levin E."/>
            <person name="Sela N."/>
            <person name="Selma-Lazaro C."/>
            <person name="Carmona L."/>
            <person name="Wisniewski M."/>
            <person name="Droby S."/>
            <person name="Gonzalez-Candelas L."/>
            <person name="Gabaldon T."/>
        </authorList>
    </citation>
    <scope>NUCLEOTIDE SEQUENCE [LARGE SCALE GENOMIC DNA]</scope>
    <source>
        <strain evidence="1 2">PHI-1</strain>
    </source>
</reference>
<protein>
    <recommendedName>
        <fullName evidence="3">Fungal-type protein kinase domain-containing protein</fullName>
    </recommendedName>
</protein>
<accession>A0A0A2KKC0</accession>
<sequence>MRGLRHEESPPAFLIFSLPSHLSHTFISLFELPKLPSTAFTYIMGKQIRVRETVNEALPPLLKTDFHTNANAVHRLIYNGELNYWPNFCQDIRATTDNQHWSSRVIGYTLNTRDLDDNKVFVGDETGVQGRFQQAIGQTLGKVFEAQRLDTQFADFKCLPNLGNKVPDCVMKTSRNELKLVGELKVPWVIHHRIKDHLELRPFRQKSYFRVLVGQVLRYMKELGCMYGFLSNYEETIFLRQRHNGTTWVVDCSPVILASNVYTKGSPTVTVRECFFYIAILARQQGKVDNQLPRKSWVESIR</sequence>
<dbReference type="EMBL" id="JQGA01001228">
    <property type="protein sequence ID" value="KGO68209.1"/>
    <property type="molecule type" value="Genomic_DNA"/>
</dbReference>
<dbReference type="AlphaFoldDB" id="A0A0A2KKC0"/>
<evidence type="ECO:0008006" key="3">
    <source>
        <dbReference type="Google" id="ProtNLM"/>
    </source>
</evidence>
<dbReference type="OMA" id="CMYGFLS"/>
<dbReference type="OrthoDB" id="3796275at2759"/>
<dbReference type="HOGENOM" id="CLU_093239_0_0_1"/>
<evidence type="ECO:0000313" key="1">
    <source>
        <dbReference type="EMBL" id="KGO68209.1"/>
    </source>
</evidence>
<comment type="caution">
    <text evidence="1">The sequence shown here is derived from an EMBL/GenBank/DDBJ whole genome shotgun (WGS) entry which is preliminary data.</text>
</comment>
<organism evidence="1 2">
    <name type="scientific">Penicillium italicum</name>
    <name type="common">Blue mold</name>
    <dbReference type="NCBI Taxonomy" id="40296"/>
    <lineage>
        <taxon>Eukaryota</taxon>
        <taxon>Fungi</taxon>
        <taxon>Dikarya</taxon>
        <taxon>Ascomycota</taxon>
        <taxon>Pezizomycotina</taxon>
        <taxon>Eurotiomycetes</taxon>
        <taxon>Eurotiomycetidae</taxon>
        <taxon>Eurotiales</taxon>
        <taxon>Aspergillaceae</taxon>
        <taxon>Penicillium</taxon>
    </lineage>
</organism>
<proteinExistence type="predicted"/>